<evidence type="ECO:0000313" key="2">
    <source>
        <dbReference type="Proteomes" id="UP000064029"/>
    </source>
</evidence>
<protein>
    <submittedName>
        <fullName evidence="1">Uncharacterized protein</fullName>
    </submittedName>
</protein>
<dbReference type="AlphaFoldDB" id="A0A102YM59"/>
<dbReference type="Proteomes" id="UP000064029">
    <property type="component" value="Unassembled WGS sequence"/>
</dbReference>
<gene>
    <name evidence="1" type="ORF">WJ33_21605</name>
</gene>
<organism evidence="1 2">
    <name type="scientific">Burkholderia ubonensis</name>
    <dbReference type="NCBI Taxonomy" id="101571"/>
    <lineage>
        <taxon>Bacteria</taxon>
        <taxon>Pseudomonadati</taxon>
        <taxon>Pseudomonadota</taxon>
        <taxon>Betaproteobacteria</taxon>
        <taxon>Burkholderiales</taxon>
        <taxon>Burkholderiaceae</taxon>
        <taxon>Burkholderia</taxon>
        <taxon>Burkholderia cepacia complex</taxon>
    </lineage>
</organism>
<accession>A0A102YM59</accession>
<dbReference type="EMBL" id="LOXM01000095">
    <property type="protein sequence ID" value="KVG70070.1"/>
    <property type="molecule type" value="Genomic_DNA"/>
</dbReference>
<sequence>MAKDNAQAATRDAPIRATYLDTKFRSRVIVFPDGDVLHVTAGEVVATTAAHIAYLDANADYKRLEERG</sequence>
<name>A0A102YM59_9BURK</name>
<proteinExistence type="predicted"/>
<comment type="caution">
    <text evidence="1">The sequence shown here is derived from an EMBL/GenBank/DDBJ whole genome shotgun (WGS) entry which is preliminary data.</text>
</comment>
<evidence type="ECO:0000313" key="1">
    <source>
        <dbReference type="EMBL" id="KVG70070.1"/>
    </source>
</evidence>
<dbReference type="OrthoDB" id="8759061at2"/>
<dbReference type="RefSeq" id="WP_059529352.1">
    <property type="nucleotide sequence ID" value="NZ_CP013414.1"/>
</dbReference>
<reference evidence="1 2" key="1">
    <citation type="submission" date="2015-11" db="EMBL/GenBank/DDBJ databases">
        <title>Expanding the genomic diversity of Burkholderia species for the development of highly accurate diagnostics.</title>
        <authorList>
            <person name="Sahl J."/>
            <person name="Keim P."/>
            <person name="Wagner D."/>
        </authorList>
    </citation>
    <scope>NUCLEOTIDE SEQUENCE [LARGE SCALE GENOMIC DNA]</scope>
    <source>
        <strain evidence="1 2">MSMB2036</strain>
    </source>
</reference>